<accession>A0A2A9NIR8</accession>
<keyword evidence="1" id="KW-0472">Membrane</keyword>
<evidence type="ECO:0000313" key="4">
    <source>
        <dbReference type="Proteomes" id="UP000242287"/>
    </source>
</evidence>
<dbReference type="AlphaFoldDB" id="A0A2A9NIR8"/>
<keyword evidence="1" id="KW-0812">Transmembrane</keyword>
<dbReference type="Proteomes" id="UP000242287">
    <property type="component" value="Unassembled WGS sequence"/>
</dbReference>
<evidence type="ECO:0000313" key="3">
    <source>
        <dbReference type="EMBL" id="PFH48147.1"/>
    </source>
</evidence>
<feature type="transmembrane region" description="Helical" evidence="1">
    <location>
        <begin position="166"/>
        <end position="188"/>
    </location>
</feature>
<name>A0A2A9NIR8_9AGAR</name>
<dbReference type="EMBL" id="KZ302075">
    <property type="protein sequence ID" value="PFH48147.1"/>
    <property type="molecule type" value="Genomic_DNA"/>
</dbReference>
<feature type="transmembrane region" description="Helical" evidence="1">
    <location>
        <begin position="54"/>
        <end position="75"/>
    </location>
</feature>
<feature type="transmembrane region" description="Helical" evidence="1">
    <location>
        <begin position="25"/>
        <end position="42"/>
    </location>
</feature>
<feature type="transmembrane region" description="Helical" evidence="1">
    <location>
        <begin position="126"/>
        <end position="146"/>
    </location>
</feature>
<dbReference type="InterPro" id="IPR045339">
    <property type="entry name" value="DUF6534"/>
</dbReference>
<gene>
    <name evidence="3" type="ORF">AMATHDRAFT_66184</name>
</gene>
<keyword evidence="4" id="KW-1185">Reference proteome</keyword>
<feature type="transmembrane region" description="Helical" evidence="1">
    <location>
        <begin position="87"/>
        <end position="105"/>
    </location>
</feature>
<feature type="domain" description="DUF6534" evidence="2">
    <location>
        <begin position="172"/>
        <end position="260"/>
    </location>
</feature>
<dbReference type="Pfam" id="PF20152">
    <property type="entry name" value="DUF6534"/>
    <property type="match status" value="1"/>
</dbReference>
<proteinExistence type="predicted"/>
<organism evidence="3 4">
    <name type="scientific">Amanita thiersii Skay4041</name>
    <dbReference type="NCBI Taxonomy" id="703135"/>
    <lineage>
        <taxon>Eukaryota</taxon>
        <taxon>Fungi</taxon>
        <taxon>Dikarya</taxon>
        <taxon>Basidiomycota</taxon>
        <taxon>Agaricomycotina</taxon>
        <taxon>Agaricomycetes</taxon>
        <taxon>Agaricomycetidae</taxon>
        <taxon>Agaricales</taxon>
        <taxon>Pluteineae</taxon>
        <taxon>Amanitaceae</taxon>
        <taxon>Amanita</taxon>
    </lineage>
</organism>
<feature type="transmembrane region" description="Helical" evidence="1">
    <location>
        <begin position="238"/>
        <end position="256"/>
    </location>
</feature>
<protein>
    <recommendedName>
        <fullName evidence="2">DUF6534 domain-containing protein</fullName>
    </recommendedName>
</protein>
<evidence type="ECO:0000259" key="2">
    <source>
        <dbReference type="Pfam" id="PF20152"/>
    </source>
</evidence>
<dbReference type="STRING" id="703135.A0A2A9NIR8"/>
<feature type="transmembrane region" description="Helical" evidence="1">
    <location>
        <begin position="208"/>
        <end position="226"/>
    </location>
</feature>
<dbReference type="OrthoDB" id="2536347at2759"/>
<reference evidence="3 4" key="1">
    <citation type="submission" date="2014-02" db="EMBL/GenBank/DDBJ databases">
        <title>Transposable element dynamics among asymbiotic and ectomycorrhizal Amanita fungi.</title>
        <authorList>
            <consortium name="DOE Joint Genome Institute"/>
            <person name="Hess J."/>
            <person name="Skrede I."/>
            <person name="Wolfe B."/>
            <person name="LaButti K."/>
            <person name="Ohm R.A."/>
            <person name="Grigoriev I.V."/>
            <person name="Pringle A."/>
        </authorList>
    </citation>
    <scope>NUCLEOTIDE SEQUENCE [LARGE SCALE GENOMIC DNA]</scope>
    <source>
        <strain evidence="3 4">SKay4041</strain>
    </source>
</reference>
<dbReference type="PANTHER" id="PTHR40465">
    <property type="entry name" value="CHROMOSOME 1, WHOLE GENOME SHOTGUN SEQUENCE"/>
    <property type="match status" value="1"/>
</dbReference>
<evidence type="ECO:0000256" key="1">
    <source>
        <dbReference type="SAM" id="Phobius"/>
    </source>
</evidence>
<sequence>MVEKAGGLLIKYHKIARISLQVGNSLNWCLLGVLTIRVYLYYLSFPKDKRWNKVAVYAMYCIELIQTAIVMVNITVMDPNVDFPTTLVVPVAGGLAALIAQCLYANRLQILIGSRLLSWSIRVISVLQFLCSIIFTLCLGFIGKFLPSKIFAILFRTDKDIPTSGYVWAGLSAICDVSICIAMTYSLLKGRNVIISHTRRRVVKLVRLVVEAGTITVLVNISVIALLSTSRSTGSSHIVPMILISKIYANSVLVLFNNRKIHGENDNRISVVVVPNTLQFAARTAASSACSEDLVSHGPRHQPCRNGCEVEKPLPVLPPV</sequence>
<dbReference type="PANTHER" id="PTHR40465:SF1">
    <property type="entry name" value="DUF6534 DOMAIN-CONTAINING PROTEIN"/>
    <property type="match status" value="1"/>
</dbReference>
<keyword evidence="1" id="KW-1133">Transmembrane helix</keyword>